<dbReference type="STRING" id="639283.Snov_0608"/>
<evidence type="ECO:0000313" key="3">
    <source>
        <dbReference type="EMBL" id="ADH87941.1"/>
    </source>
</evidence>
<evidence type="ECO:0000259" key="2">
    <source>
        <dbReference type="SMART" id="SM00470"/>
    </source>
</evidence>
<dbReference type="KEGG" id="sno:Snov_0608"/>
<dbReference type="EMBL" id="CP002026">
    <property type="protein sequence ID" value="ADH87941.1"/>
    <property type="molecule type" value="Genomic_DNA"/>
</dbReference>
<evidence type="ECO:0000256" key="1">
    <source>
        <dbReference type="SAM" id="MobiDB-lite"/>
    </source>
</evidence>
<dbReference type="SMART" id="SM00470">
    <property type="entry name" value="ParB"/>
    <property type="match status" value="1"/>
</dbReference>
<proteinExistence type="predicted"/>
<feature type="compositionally biased region" description="Basic and acidic residues" evidence="1">
    <location>
        <begin position="252"/>
        <end position="266"/>
    </location>
</feature>
<dbReference type="eggNOG" id="COG1475">
    <property type="taxonomic scope" value="Bacteria"/>
</dbReference>
<dbReference type="SUPFAM" id="SSF110849">
    <property type="entry name" value="ParB/Sulfiredoxin"/>
    <property type="match status" value="1"/>
</dbReference>
<keyword evidence="4" id="KW-1185">Reference proteome</keyword>
<organism evidence="3 4">
    <name type="scientific">Ancylobacter novellus (strain ATCC 8093 / DSM 506 / JCM 20403 / CCM 1077 / IAM 12100 / NBRC 12443 / NCIMB 10456)</name>
    <name type="common">Starkeya novella</name>
    <dbReference type="NCBI Taxonomy" id="639283"/>
    <lineage>
        <taxon>Bacteria</taxon>
        <taxon>Pseudomonadati</taxon>
        <taxon>Pseudomonadota</taxon>
        <taxon>Alphaproteobacteria</taxon>
        <taxon>Hyphomicrobiales</taxon>
        <taxon>Xanthobacteraceae</taxon>
        <taxon>Ancylobacter</taxon>
    </lineage>
</organism>
<dbReference type="InterPro" id="IPR003115">
    <property type="entry name" value="ParB_N"/>
</dbReference>
<dbReference type="HOGENOM" id="CLU_088254_0_0_5"/>
<evidence type="ECO:0000313" key="4">
    <source>
        <dbReference type="Proteomes" id="UP000006633"/>
    </source>
</evidence>
<dbReference type="Gene3D" id="3.90.1530.10">
    <property type="entry name" value="Conserved hypothetical protein from pyrococcus furiosus pfu- 392566-001, ParB domain"/>
    <property type="match status" value="1"/>
</dbReference>
<protein>
    <submittedName>
        <fullName evidence="3">ParB domain protein nuclease</fullName>
    </submittedName>
</protein>
<name>D7A4P3_ANCN5</name>
<dbReference type="InterPro" id="IPR036086">
    <property type="entry name" value="ParB/Sulfiredoxin_sf"/>
</dbReference>
<gene>
    <name evidence="3" type="ordered locus">Snov_0608</name>
</gene>
<dbReference type="OrthoDB" id="8365031at2"/>
<reference evidence="3 4" key="1">
    <citation type="journal article" date="2012" name="Stand. Genomic Sci.">
        <title>Complete genome sequence of the facultatively chemolithoautotrophic and methylotrophic alpha Proteobacterium Starkeya novella type strain (ATCC 8093(T)).</title>
        <authorList>
            <person name="Kappler U."/>
            <person name="Davenport K."/>
            <person name="Beatson S."/>
            <person name="Lucas S."/>
            <person name="Lapidus A."/>
            <person name="Copeland A."/>
            <person name="Berry K.W."/>
            <person name="Glavina Del Rio T."/>
            <person name="Hammon N."/>
            <person name="Dalin E."/>
            <person name="Tice H."/>
            <person name="Pitluck S."/>
            <person name="Richardson P."/>
            <person name="Bruce D."/>
            <person name="Goodwin L.A."/>
            <person name="Han C."/>
            <person name="Tapia R."/>
            <person name="Detter J.C."/>
            <person name="Chang Y.J."/>
            <person name="Jeffries C.D."/>
            <person name="Land M."/>
            <person name="Hauser L."/>
            <person name="Kyrpides N.C."/>
            <person name="Goker M."/>
            <person name="Ivanova N."/>
            <person name="Klenk H.P."/>
            <person name="Woyke T."/>
        </authorList>
    </citation>
    <scope>NUCLEOTIDE SEQUENCE [LARGE SCALE GENOMIC DNA]</scope>
    <source>
        <strain evidence="4">ATCC 8093 / DSM 506 / JCM 20403 / CCM 1077 / IAM 12100 / NBRC 12443 / NCIMB 10456</strain>
    </source>
</reference>
<feature type="domain" description="ParB-like N-terminal" evidence="2">
    <location>
        <begin position="24"/>
        <end position="116"/>
    </location>
</feature>
<sequence>MTVTSLEALRKAAVEAKGAEVGPLTVKLDDIERNPVFQVRAKLDERNVSRLASCYKAGTEVAPIIVAFCGEALYPVIIDGHHRHKASMEAGKDTVEVKAAVLSKPEAMRRAAEANLKHGLQLKSAELREVFRTFIRSGGHVTRAGYTKDGQKAGAQFMSYAELGARLGKSKGTVRNWMQADFPATFRKMGGVEEPWTNEGQTPAAPKRYDVEVEAARDALANLKRAFGDAPDYWAREDMLRLMRSMLTTLEEQHRAEDATSTHWEPEEPEGESPF</sequence>
<accession>D7A4P3</accession>
<dbReference type="AlphaFoldDB" id="D7A4P3"/>
<dbReference type="Pfam" id="PF02195">
    <property type="entry name" value="ParB_N"/>
    <property type="match status" value="1"/>
</dbReference>
<feature type="region of interest" description="Disordered" evidence="1">
    <location>
        <begin position="252"/>
        <end position="275"/>
    </location>
</feature>
<dbReference type="RefSeq" id="WP_013165446.1">
    <property type="nucleotide sequence ID" value="NC_014217.1"/>
</dbReference>
<dbReference type="Proteomes" id="UP000006633">
    <property type="component" value="Chromosome"/>
</dbReference>